<feature type="transmembrane region" description="Helical" evidence="6">
    <location>
        <begin position="30"/>
        <end position="50"/>
    </location>
</feature>
<evidence type="ECO:0000313" key="8">
    <source>
        <dbReference type="EMBL" id="MFD2728812.1"/>
    </source>
</evidence>
<sequence length="128" mass="15052">MEVMSYLFFGVMTTIVNIVIYFLCRDILQFHFAVANTISWILSVLFAFVTNKKWVFHSKSETKAEWIEEAVKFIFYRGLSYVLDMASMFILLKILLTSDVFAKFLTQILVVVANYFFSKLLIFNNKKK</sequence>
<feature type="domain" description="GtrA/DPMS transmembrane" evidence="7">
    <location>
        <begin position="6"/>
        <end position="123"/>
    </location>
</feature>
<dbReference type="Pfam" id="PF04138">
    <property type="entry name" value="GtrA_DPMS_TM"/>
    <property type="match status" value="1"/>
</dbReference>
<dbReference type="PANTHER" id="PTHR38459:SF5">
    <property type="entry name" value="CELL WALL TEICHOIC ACID GLYCOSYLATION PROTEIN GTCA"/>
    <property type="match status" value="1"/>
</dbReference>
<accession>A0ABW5THM4</accession>
<gene>
    <name evidence="8" type="ORF">ACFSR0_05150</name>
</gene>
<comment type="caution">
    <text evidence="8">The sequence shown here is derived from an EMBL/GenBank/DDBJ whole genome shotgun (WGS) entry which is preliminary data.</text>
</comment>
<organism evidence="8 9">
    <name type="scientific">Enterococcus camelliae</name>
    <dbReference type="NCBI Taxonomy" id="453959"/>
    <lineage>
        <taxon>Bacteria</taxon>
        <taxon>Bacillati</taxon>
        <taxon>Bacillota</taxon>
        <taxon>Bacilli</taxon>
        <taxon>Lactobacillales</taxon>
        <taxon>Enterococcaceae</taxon>
        <taxon>Enterococcus</taxon>
    </lineage>
</organism>
<name>A0ABW5THM4_9ENTE</name>
<evidence type="ECO:0000256" key="3">
    <source>
        <dbReference type="ARBA" id="ARBA00022692"/>
    </source>
</evidence>
<evidence type="ECO:0000259" key="7">
    <source>
        <dbReference type="Pfam" id="PF04138"/>
    </source>
</evidence>
<keyword evidence="4 6" id="KW-1133">Transmembrane helix</keyword>
<dbReference type="PANTHER" id="PTHR38459">
    <property type="entry name" value="PROPHAGE BACTOPRENOL-LINKED GLUCOSE TRANSLOCASE HOMOLOG"/>
    <property type="match status" value="1"/>
</dbReference>
<comment type="similarity">
    <text evidence="2">Belongs to the GtrA family.</text>
</comment>
<dbReference type="Proteomes" id="UP001597427">
    <property type="component" value="Unassembled WGS sequence"/>
</dbReference>
<evidence type="ECO:0000256" key="5">
    <source>
        <dbReference type="ARBA" id="ARBA00023136"/>
    </source>
</evidence>
<keyword evidence="5 6" id="KW-0472">Membrane</keyword>
<feature type="transmembrane region" description="Helical" evidence="6">
    <location>
        <begin position="104"/>
        <end position="123"/>
    </location>
</feature>
<feature type="transmembrane region" description="Helical" evidence="6">
    <location>
        <begin position="6"/>
        <end position="23"/>
    </location>
</feature>
<evidence type="ECO:0000256" key="6">
    <source>
        <dbReference type="SAM" id="Phobius"/>
    </source>
</evidence>
<keyword evidence="9" id="KW-1185">Reference proteome</keyword>
<proteinExistence type="inferred from homology"/>
<feature type="transmembrane region" description="Helical" evidence="6">
    <location>
        <begin position="70"/>
        <end position="92"/>
    </location>
</feature>
<evidence type="ECO:0000256" key="2">
    <source>
        <dbReference type="ARBA" id="ARBA00009399"/>
    </source>
</evidence>
<dbReference type="RefSeq" id="WP_379980581.1">
    <property type="nucleotide sequence ID" value="NZ_JBHUMO010000034.1"/>
</dbReference>
<dbReference type="InterPro" id="IPR051401">
    <property type="entry name" value="GtrA_CellWall_Glycosyl"/>
</dbReference>
<evidence type="ECO:0000313" key="9">
    <source>
        <dbReference type="Proteomes" id="UP001597427"/>
    </source>
</evidence>
<evidence type="ECO:0000256" key="1">
    <source>
        <dbReference type="ARBA" id="ARBA00004141"/>
    </source>
</evidence>
<dbReference type="EMBL" id="JBHUMO010000034">
    <property type="protein sequence ID" value="MFD2728812.1"/>
    <property type="molecule type" value="Genomic_DNA"/>
</dbReference>
<evidence type="ECO:0000256" key="4">
    <source>
        <dbReference type="ARBA" id="ARBA00022989"/>
    </source>
</evidence>
<comment type="subcellular location">
    <subcellularLocation>
        <location evidence="1">Membrane</location>
        <topology evidence="1">Multi-pass membrane protein</topology>
    </subcellularLocation>
</comment>
<dbReference type="InterPro" id="IPR007267">
    <property type="entry name" value="GtrA_DPMS_TM"/>
</dbReference>
<keyword evidence="3 6" id="KW-0812">Transmembrane</keyword>
<reference evidence="9" key="1">
    <citation type="journal article" date="2019" name="Int. J. Syst. Evol. Microbiol.">
        <title>The Global Catalogue of Microorganisms (GCM) 10K type strain sequencing project: providing services to taxonomists for standard genome sequencing and annotation.</title>
        <authorList>
            <consortium name="The Broad Institute Genomics Platform"/>
            <consortium name="The Broad Institute Genome Sequencing Center for Infectious Disease"/>
            <person name="Wu L."/>
            <person name="Ma J."/>
        </authorList>
    </citation>
    <scope>NUCLEOTIDE SEQUENCE [LARGE SCALE GENOMIC DNA]</scope>
    <source>
        <strain evidence="9">TISTR 932</strain>
    </source>
</reference>
<protein>
    <submittedName>
        <fullName evidence="8">GtrA family protein</fullName>
    </submittedName>
</protein>